<evidence type="ECO:0000259" key="5">
    <source>
        <dbReference type="Pfam" id="PF18676"/>
    </source>
</evidence>
<dbReference type="Gene3D" id="2.60.40.10">
    <property type="entry name" value="Immunoglobulins"/>
    <property type="match status" value="2"/>
</dbReference>
<evidence type="ECO:0000259" key="6">
    <source>
        <dbReference type="Pfam" id="PF25021"/>
    </source>
</evidence>
<reference evidence="7 8" key="1">
    <citation type="submission" date="2017-06" db="EMBL/GenBank/DDBJ databases">
        <authorList>
            <person name="Kim H.J."/>
            <person name="Triplett B.A."/>
        </authorList>
    </citation>
    <scope>NUCLEOTIDE SEQUENCE [LARGE SCALE GENOMIC DNA]</scope>
    <source>
        <strain evidence="7 8">DSM 18704</strain>
    </source>
</reference>
<dbReference type="InterPro" id="IPR032109">
    <property type="entry name" value="Big_3_5"/>
</dbReference>
<evidence type="ECO:0000313" key="7">
    <source>
        <dbReference type="EMBL" id="SNT00370.1"/>
    </source>
</evidence>
<keyword evidence="3" id="KW-0472">Membrane</keyword>
<gene>
    <name evidence="7" type="ORF">SAMN05421770_103420</name>
</gene>
<organism evidence="7 8">
    <name type="scientific">Granulicella rosea</name>
    <dbReference type="NCBI Taxonomy" id="474952"/>
    <lineage>
        <taxon>Bacteria</taxon>
        <taxon>Pseudomonadati</taxon>
        <taxon>Acidobacteriota</taxon>
        <taxon>Terriglobia</taxon>
        <taxon>Terriglobales</taxon>
        <taxon>Acidobacteriaceae</taxon>
        <taxon>Granulicella</taxon>
    </lineage>
</organism>
<dbReference type="Gene3D" id="2.120.10.30">
    <property type="entry name" value="TolB, C-terminal domain"/>
    <property type="match status" value="4"/>
</dbReference>
<feature type="domain" description="Bacterial Ig-like" evidence="4">
    <location>
        <begin position="362"/>
        <end position="444"/>
    </location>
</feature>
<dbReference type="PANTHER" id="PTHR46388:SF2">
    <property type="entry name" value="NHL REPEAT-CONTAINING PROTEIN 2"/>
    <property type="match status" value="1"/>
</dbReference>
<dbReference type="Pfam" id="PF18676">
    <property type="entry name" value="MBG_2"/>
    <property type="match status" value="1"/>
</dbReference>
<evidence type="ECO:0000256" key="3">
    <source>
        <dbReference type="SAM" id="Phobius"/>
    </source>
</evidence>
<evidence type="ECO:0000259" key="4">
    <source>
        <dbReference type="Pfam" id="PF16640"/>
    </source>
</evidence>
<dbReference type="SUPFAM" id="SSF101898">
    <property type="entry name" value="NHL repeat"/>
    <property type="match status" value="1"/>
</dbReference>
<name>A0A239J3I8_9BACT</name>
<dbReference type="AlphaFoldDB" id="A0A239J3I8"/>
<dbReference type="InterPro" id="IPR056822">
    <property type="entry name" value="TEN_NHL"/>
</dbReference>
<dbReference type="InterPro" id="IPR041286">
    <property type="entry name" value="MBG_2"/>
</dbReference>
<evidence type="ECO:0000256" key="2">
    <source>
        <dbReference type="PROSITE-ProRule" id="PRU00504"/>
    </source>
</evidence>
<feature type="domain" description="Bacterial Ig-like" evidence="4">
    <location>
        <begin position="535"/>
        <end position="621"/>
    </location>
</feature>
<keyword evidence="8" id="KW-1185">Reference proteome</keyword>
<keyword evidence="3" id="KW-0812">Transmembrane</keyword>
<feature type="transmembrane region" description="Helical" evidence="3">
    <location>
        <begin position="706"/>
        <end position="724"/>
    </location>
</feature>
<evidence type="ECO:0000256" key="1">
    <source>
        <dbReference type="ARBA" id="ARBA00022737"/>
    </source>
</evidence>
<dbReference type="PANTHER" id="PTHR46388">
    <property type="entry name" value="NHL REPEAT-CONTAINING PROTEIN 2"/>
    <property type="match status" value="1"/>
</dbReference>
<dbReference type="RefSeq" id="WP_245817937.1">
    <property type="nucleotide sequence ID" value="NZ_FZOU01000003.1"/>
</dbReference>
<feature type="domain" description="MBG" evidence="5">
    <location>
        <begin position="455"/>
        <end position="525"/>
    </location>
</feature>
<keyword evidence="3" id="KW-1133">Transmembrane helix</keyword>
<dbReference type="InterPro" id="IPR001258">
    <property type="entry name" value="NHL_repeat"/>
</dbReference>
<sequence>MVKLSCNDPLRRSPRLTRLLRVALCLVLLAGAPGWGQSAQVTPLLLPGGIAFDQQGNLYVAETGAHRIRRIDSTGALTTVAGAGVQGFGGDGGPATAALLDSPSSVALDATGDLFLADAHNHRVRRVDAVSGVITTFAGTGAAGSAGDGGLATAATLDLPTALALDGAGNLYIADGRSHRIRRVAAATGLIATVAGSGEQGFAGDGGLATAAQFDSPGGLAVDAAGNLFIADSHNQRVRRVDATTRIVTTVASALNLPRGVTLDAAGNIYVADLHSHRIRRIDAGTGAITSVAGEGTELFAGDGTPAVTASLDSPRGVAVSPAGLVTLADTADQRIRQIDAQAIIHTIGGVGGLASGTLTLAAPASTVYGTGTATATLTSSPATGSVAFLDTTGGVSTTLGIASLTGNAAAFSLGGLAAGSHLLSADYGGDALHAPAASGAAPLEIAPAPVTAVPAPAATLYGQALPALGGTVSGVLAQDAGKVSVVFSSAATQFSAPGAYAITAALTGSLAGNYALSYAPGAVTIGQAPSTATVTPSPVSAALGSVVNIALHVASNTAGIPTGVVKLLDGGTAIASATLSATGDALVTVSTLGLGTHSLTAAYAGDVDFLGSVSQAAVETIGVAANPDFTLAVSGAASQTVSAGSAAVFNFAVAQVASQGSTLASPIELSVSGLPAGATASFSPALLPPAASQGFTLTVQTAKTASLRLPVVVFVCLLLPGLFLRGRRRVVLLLALPLLLAGCGARVKTAGGVATTANLVVTGTATSAAGAPILHSVAVTLVVQ</sequence>
<dbReference type="Proteomes" id="UP000198356">
    <property type="component" value="Unassembled WGS sequence"/>
</dbReference>
<accession>A0A239J3I8</accession>
<feature type="repeat" description="NHL" evidence="2">
    <location>
        <begin position="255"/>
        <end position="285"/>
    </location>
</feature>
<proteinExistence type="predicted"/>
<feature type="transmembrane region" description="Helical" evidence="3">
    <location>
        <begin position="760"/>
        <end position="784"/>
    </location>
</feature>
<dbReference type="PROSITE" id="PS51125">
    <property type="entry name" value="NHL"/>
    <property type="match status" value="1"/>
</dbReference>
<feature type="transmembrane region" description="Helical" evidence="3">
    <location>
        <begin position="731"/>
        <end position="748"/>
    </location>
</feature>
<dbReference type="Pfam" id="PF01436">
    <property type="entry name" value="NHL"/>
    <property type="match status" value="4"/>
</dbReference>
<dbReference type="Pfam" id="PF25021">
    <property type="entry name" value="TEN_NHL"/>
    <property type="match status" value="1"/>
</dbReference>
<feature type="domain" description="Teneurin NHL" evidence="6">
    <location>
        <begin position="301"/>
        <end position="357"/>
    </location>
</feature>
<dbReference type="InterPro" id="IPR011042">
    <property type="entry name" value="6-blade_b-propeller_TolB-like"/>
</dbReference>
<keyword evidence="1" id="KW-0677">Repeat</keyword>
<dbReference type="Pfam" id="PF16640">
    <property type="entry name" value="Big_3_5"/>
    <property type="match status" value="2"/>
</dbReference>
<dbReference type="InterPro" id="IPR013783">
    <property type="entry name" value="Ig-like_fold"/>
</dbReference>
<evidence type="ECO:0000313" key="8">
    <source>
        <dbReference type="Proteomes" id="UP000198356"/>
    </source>
</evidence>
<dbReference type="EMBL" id="FZOU01000003">
    <property type="protein sequence ID" value="SNT00370.1"/>
    <property type="molecule type" value="Genomic_DNA"/>
</dbReference>
<protein>
    <submittedName>
        <fullName evidence="7">Sugar lactone lactonase YvrE</fullName>
    </submittedName>
</protein>